<dbReference type="Proteomes" id="UP000046090">
    <property type="component" value="Unassembled WGS sequence"/>
</dbReference>
<dbReference type="EMBL" id="CDMK01000002">
    <property type="protein sequence ID" value="CRI34967.1"/>
    <property type="molecule type" value="Genomic_DNA"/>
</dbReference>
<dbReference type="RefSeq" id="WP_015106954.1">
    <property type="nucleotide sequence ID" value="NZ_AP026684.1"/>
</dbReference>
<sequence>MQSLLNAPISKHQIKGSVFLGFLVPMLEFSPTLKQLQKEHPKARHIVYAYRHLEDNTLKEALHEDQEPRNSTKPLLDMLRREDLINVAIFVVRYFGGVLLGVGGLMKAYGLALQLCLEQAKCEPFIVPIHICEWVGLKALDALKARGLKYGVQVVVKETQSTGAWVDLIGAPHLLEKALGH</sequence>
<dbReference type="PANTHER" id="PTHR16301">
    <property type="entry name" value="IMPACT-RELATED"/>
    <property type="match status" value="1"/>
</dbReference>
<evidence type="ECO:0000313" key="2">
    <source>
        <dbReference type="EMBL" id="CRI34967.1"/>
    </source>
</evidence>
<evidence type="ECO:0000256" key="1">
    <source>
        <dbReference type="ARBA" id="ARBA00007665"/>
    </source>
</evidence>
<evidence type="ECO:0000313" key="3">
    <source>
        <dbReference type="Proteomes" id="UP000046090"/>
    </source>
</evidence>
<dbReference type="GeneID" id="76197467"/>
<proteinExistence type="inferred from homology"/>
<dbReference type="PANTHER" id="PTHR16301:SF20">
    <property type="entry name" value="IMPACT FAMILY MEMBER YIGZ"/>
    <property type="match status" value="1"/>
</dbReference>
<dbReference type="GO" id="GO:0005737">
    <property type="term" value="C:cytoplasm"/>
    <property type="evidence" value="ECO:0007669"/>
    <property type="project" value="TreeGrafter"/>
</dbReference>
<dbReference type="InterPro" id="IPR001498">
    <property type="entry name" value="Impact_N"/>
</dbReference>
<dbReference type="InterPro" id="IPR020568">
    <property type="entry name" value="Ribosomal_Su5_D2-typ_SF"/>
</dbReference>
<dbReference type="AlphaFoldDB" id="A0A0K2XHV4"/>
<name>A0A0K2XHV4_HELHE</name>
<accession>A0A0K2XHV4</accession>
<dbReference type="Pfam" id="PF01205">
    <property type="entry name" value="Impact_N"/>
    <property type="match status" value="1"/>
</dbReference>
<keyword evidence="3" id="KW-1185">Reference proteome</keyword>
<dbReference type="InterPro" id="IPR023582">
    <property type="entry name" value="Impact"/>
</dbReference>
<dbReference type="GO" id="GO:0006446">
    <property type="term" value="P:regulation of translational initiation"/>
    <property type="evidence" value="ECO:0007669"/>
    <property type="project" value="TreeGrafter"/>
</dbReference>
<dbReference type="Gene3D" id="3.30.230.30">
    <property type="entry name" value="Impact, N-terminal domain"/>
    <property type="match status" value="1"/>
</dbReference>
<comment type="similarity">
    <text evidence="1">Belongs to the IMPACT family.</text>
</comment>
<dbReference type="SUPFAM" id="SSF54211">
    <property type="entry name" value="Ribosomal protein S5 domain 2-like"/>
    <property type="match status" value="1"/>
</dbReference>
<dbReference type="InterPro" id="IPR036956">
    <property type="entry name" value="Impact_N_sf"/>
</dbReference>
<reference evidence="3" key="1">
    <citation type="submission" date="2014-12" db="EMBL/GenBank/DDBJ databases">
        <authorList>
            <person name="Smet A."/>
        </authorList>
    </citation>
    <scope>NUCLEOTIDE SEQUENCE [LARGE SCALE GENOMIC DNA]</scope>
</reference>
<protein>
    <submittedName>
        <fullName evidence="2">FIG000605: protein co-occurring with transport systems (COG1739)</fullName>
    </submittedName>
</protein>
<organism evidence="2 3">
    <name type="scientific">Helicobacter heilmannii</name>
    <dbReference type="NCBI Taxonomy" id="35817"/>
    <lineage>
        <taxon>Bacteria</taxon>
        <taxon>Pseudomonadati</taxon>
        <taxon>Campylobacterota</taxon>
        <taxon>Epsilonproteobacteria</taxon>
        <taxon>Campylobacterales</taxon>
        <taxon>Helicobacteraceae</taxon>
        <taxon>Helicobacter</taxon>
    </lineage>
</organism>
<gene>
    <name evidence="2" type="ORF">HHE01_07680</name>
</gene>